<dbReference type="Proteomes" id="UP000255297">
    <property type="component" value="Unassembled WGS sequence"/>
</dbReference>
<feature type="transmembrane region" description="Helical" evidence="1">
    <location>
        <begin position="32"/>
        <end position="53"/>
    </location>
</feature>
<keyword evidence="1" id="KW-0472">Membrane</keyword>
<organism evidence="2 3">
    <name type="scientific">Legionella wadsworthii</name>
    <dbReference type="NCBI Taxonomy" id="28088"/>
    <lineage>
        <taxon>Bacteria</taxon>
        <taxon>Pseudomonadati</taxon>
        <taxon>Pseudomonadota</taxon>
        <taxon>Gammaproteobacteria</taxon>
        <taxon>Legionellales</taxon>
        <taxon>Legionellaceae</taxon>
        <taxon>Legionella</taxon>
    </lineage>
</organism>
<feature type="transmembrane region" description="Helical" evidence="1">
    <location>
        <begin position="192"/>
        <end position="217"/>
    </location>
</feature>
<proteinExistence type="predicted"/>
<gene>
    <name evidence="2" type="ORF">NCTC11532_01362</name>
</gene>
<evidence type="ECO:0000313" key="2">
    <source>
        <dbReference type="EMBL" id="STY29179.1"/>
    </source>
</evidence>
<reference evidence="2 3" key="1">
    <citation type="submission" date="2018-06" db="EMBL/GenBank/DDBJ databases">
        <authorList>
            <consortium name="Pathogen Informatics"/>
            <person name="Doyle S."/>
        </authorList>
    </citation>
    <scope>NUCLEOTIDE SEQUENCE [LARGE SCALE GENOMIC DNA]</scope>
    <source>
        <strain evidence="2 3">NCTC11532</strain>
    </source>
</reference>
<keyword evidence="3" id="KW-1185">Reference proteome</keyword>
<dbReference type="STRING" id="1122170.GCA_000701265_01124"/>
<feature type="transmembrane region" description="Helical" evidence="1">
    <location>
        <begin position="251"/>
        <end position="270"/>
    </location>
</feature>
<keyword evidence="1" id="KW-1133">Transmembrane helix</keyword>
<evidence type="ECO:0000256" key="1">
    <source>
        <dbReference type="SAM" id="Phobius"/>
    </source>
</evidence>
<feature type="transmembrane region" description="Helical" evidence="1">
    <location>
        <begin position="60"/>
        <end position="80"/>
    </location>
</feature>
<keyword evidence="1" id="KW-0812">Transmembrane</keyword>
<name>A0A378LTN3_9GAMM</name>
<feature type="transmembrane region" description="Helical" evidence="1">
    <location>
        <begin position="150"/>
        <end position="172"/>
    </location>
</feature>
<evidence type="ECO:0000313" key="3">
    <source>
        <dbReference type="Proteomes" id="UP000255297"/>
    </source>
</evidence>
<feature type="transmembrane region" description="Helical" evidence="1">
    <location>
        <begin position="92"/>
        <end position="110"/>
    </location>
</feature>
<feature type="transmembrane region" description="Helical" evidence="1">
    <location>
        <begin position="224"/>
        <end position="245"/>
    </location>
</feature>
<dbReference type="AlphaFoldDB" id="A0A378LTN3"/>
<accession>A0A378LTN3</accession>
<dbReference type="EMBL" id="UGPB01000001">
    <property type="protein sequence ID" value="STY29179.1"/>
    <property type="molecule type" value="Genomic_DNA"/>
</dbReference>
<sequence>MNSEKKFSPIYLIPQLMVFGNSMDNIPVWAQAYFWGGIAGFALVLGAFGGYCLNISQRIIASIMAFGSGVLISALSFELMDRAYSRGGFDSTTVGFISGALIFTAANWILSKKGAKHRKRSGHQQSSQQDSNSGMAIAIGSLLDGIPESIVIGLSMLKGGVVSIVAVIAIFLSNIPEGLSSSAGMKKAGHGAVYVFGVWIGIALFSGLASLIGYTVFQNFSPDVIAATTSIAAGAILAMLVDTMIPEAFEIAHNFAGLITVVGFLSSFILTKLNP</sequence>
<protein>
    <submittedName>
        <fullName evidence="2">Zinc transporter ZupT</fullName>
    </submittedName>
</protein>